<sequence>MKNKTPKFRYIEWKTPDEMHFTSLQWQSEIGFIQDEHRFFEDMLREYTMPIIESHLFSRIKELIDRLTDSRENLKSLQQQVNEHANRLDRLVENVDEPKEGRQYRQEHKKNLQAVNAYLKEYKQLKKEIFEAVSQALKQQKQKRLLT</sequence>
<name>A0A1H5N0R7_9FLAO</name>
<dbReference type="AlphaFoldDB" id="A0A1H5N0R7"/>
<evidence type="ECO:0000313" key="2">
    <source>
        <dbReference type="EMBL" id="SEE94547.1"/>
    </source>
</evidence>
<gene>
    <name evidence="2" type="ORF">SAMN04488034_103209</name>
</gene>
<organism evidence="2 3">
    <name type="scientific">Salinimicrobium catena</name>
    <dbReference type="NCBI Taxonomy" id="390640"/>
    <lineage>
        <taxon>Bacteria</taxon>
        <taxon>Pseudomonadati</taxon>
        <taxon>Bacteroidota</taxon>
        <taxon>Flavobacteriia</taxon>
        <taxon>Flavobacteriales</taxon>
        <taxon>Flavobacteriaceae</taxon>
        <taxon>Salinimicrobium</taxon>
    </lineage>
</organism>
<reference evidence="2 3" key="1">
    <citation type="submission" date="2016-10" db="EMBL/GenBank/DDBJ databases">
        <authorList>
            <person name="de Groot N.N."/>
        </authorList>
    </citation>
    <scope>NUCLEOTIDE SEQUENCE [LARGE SCALE GENOMIC DNA]</scope>
    <source>
        <strain evidence="2 3">DSM 23553</strain>
    </source>
</reference>
<proteinExistence type="predicted"/>
<accession>A0A1H5N0R7</accession>
<keyword evidence="3" id="KW-1185">Reference proteome</keyword>
<evidence type="ECO:0000313" key="3">
    <source>
        <dbReference type="Proteomes" id="UP000199448"/>
    </source>
</evidence>
<dbReference type="Proteomes" id="UP000199448">
    <property type="component" value="Unassembled WGS sequence"/>
</dbReference>
<dbReference type="STRING" id="390640.SAMN04488034_103209"/>
<protein>
    <submittedName>
        <fullName evidence="2">Uncharacterized protein</fullName>
    </submittedName>
</protein>
<keyword evidence="1" id="KW-0175">Coiled coil</keyword>
<evidence type="ECO:0000256" key="1">
    <source>
        <dbReference type="SAM" id="Coils"/>
    </source>
</evidence>
<dbReference type="RefSeq" id="WP_093113150.1">
    <property type="nucleotide sequence ID" value="NZ_FNGG01000003.1"/>
</dbReference>
<dbReference type="OrthoDB" id="1139121at2"/>
<dbReference type="EMBL" id="FNUG01000003">
    <property type="protein sequence ID" value="SEE94547.1"/>
    <property type="molecule type" value="Genomic_DNA"/>
</dbReference>
<feature type="coiled-coil region" evidence="1">
    <location>
        <begin position="60"/>
        <end position="135"/>
    </location>
</feature>